<dbReference type="Pfam" id="PF01381">
    <property type="entry name" value="HTH_3"/>
    <property type="match status" value="1"/>
</dbReference>
<evidence type="ECO:0000313" key="3">
    <source>
        <dbReference type="Proteomes" id="UP001597221"/>
    </source>
</evidence>
<sequence length="80" mass="9611">MILFEDIDTVETNLERLIILRLRLNLKKYEMARAIGYNESYYSQVENGVYPISDTLIKKVNNYLIKEQKKHGEYIFSQYE</sequence>
<protein>
    <submittedName>
        <fullName evidence="2">Helix-turn-helix domain-containing protein</fullName>
    </submittedName>
</protein>
<dbReference type="Gene3D" id="1.10.260.40">
    <property type="entry name" value="lambda repressor-like DNA-binding domains"/>
    <property type="match status" value="1"/>
</dbReference>
<dbReference type="InterPro" id="IPR010982">
    <property type="entry name" value="Lambda_DNA-bd_dom_sf"/>
</dbReference>
<feature type="domain" description="HTH cro/C1-type" evidence="1">
    <location>
        <begin position="17"/>
        <end position="58"/>
    </location>
</feature>
<keyword evidence="3" id="KW-1185">Reference proteome</keyword>
<dbReference type="SMART" id="SM00530">
    <property type="entry name" value="HTH_XRE"/>
    <property type="match status" value="1"/>
</dbReference>
<comment type="caution">
    <text evidence="2">The sequence shown here is derived from an EMBL/GenBank/DDBJ whole genome shotgun (WGS) entry which is preliminary data.</text>
</comment>
<dbReference type="Proteomes" id="UP001597221">
    <property type="component" value="Unassembled WGS sequence"/>
</dbReference>
<evidence type="ECO:0000313" key="2">
    <source>
        <dbReference type="EMBL" id="MFD1609779.1"/>
    </source>
</evidence>
<dbReference type="RefSeq" id="WP_379599257.1">
    <property type="nucleotide sequence ID" value="NZ_JBHUDE010000163.1"/>
</dbReference>
<reference evidence="3" key="1">
    <citation type="journal article" date="2019" name="Int. J. Syst. Evol. Microbiol.">
        <title>The Global Catalogue of Microorganisms (GCM) 10K type strain sequencing project: providing services to taxonomists for standard genome sequencing and annotation.</title>
        <authorList>
            <consortium name="The Broad Institute Genomics Platform"/>
            <consortium name="The Broad Institute Genome Sequencing Center for Infectious Disease"/>
            <person name="Wu L."/>
            <person name="Ma J."/>
        </authorList>
    </citation>
    <scope>NUCLEOTIDE SEQUENCE [LARGE SCALE GENOMIC DNA]</scope>
    <source>
        <strain evidence="3">CGMCC 1.12376</strain>
    </source>
</reference>
<organism evidence="2 3">
    <name type="scientific">Oceanobacillus luteolus</name>
    <dbReference type="NCBI Taxonomy" id="1274358"/>
    <lineage>
        <taxon>Bacteria</taxon>
        <taxon>Bacillati</taxon>
        <taxon>Bacillota</taxon>
        <taxon>Bacilli</taxon>
        <taxon>Bacillales</taxon>
        <taxon>Bacillaceae</taxon>
        <taxon>Oceanobacillus</taxon>
    </lineage>
</organism>
<dbReference type="PROSITE" id="PS50943">
    <property type="entry name" value="HTH_CROC1"/>
    <property type="match status" value="1"/>
</dbReference>
<gene>
    <name evidence="2" type="ORF">ACFSBH_19355</name>
</gene>
<proteinExistence type="predicted"/>
<dbReference type="CDD" id="cd00093">
    <property type="entry name" value="HTH_XRE"/>
    <property type="match status" value="1"/>
</dbReference>
<name>A0ABW4HVV7_9BACI</name>
<dbReference type="InterPro" id="IPR001387">
    <property type="entry name" value="Cro/C1-type_HTH"/>
</dbReference>
<dbReference type="SUPFAM" id="SSF47413">
    <property type="entry name" value="lambda repressor-like DNA-binding domains"/>
    <property type="match status" value="1"/>
</dbReference>
<dbReference type="EMBL" id="JBHUDE010000163">
    <property type="protein sequence ID" value="MFD1609779.1"/>
    <property type="molecule type" value="Genomic_DNA"/>
</dbReference>
<accession>A0ABW4HVV7</accession>
<evidence type="ECO:0000259" key="1">
    <source>
        <dbReference type="PROSITE" id="PS50943"/>
    </source>
</evidence>